<keyword evidence="3" id="KW-1185">Reference proteome</keyword>
<sequence>MHDNDSPFSQLPEALVENMLSECENISSQLFTSFDELISKKEDYRQILIDSELLKPDTYYIQSPTYPTVCGVDGAYSLEKLLFTDIIAVAAVAVEGLTPPTEERYWPIPRHIPKILNLSHSAATETVGRALMMCFESSLAKNAPHDIVLLDGSFTTPFIHISQAFYRIKDSPEALSHVFLKQIDETFENYYSILSSRKTDQMFVSIPKYTTRKEVSKKINIQNTEDRGILSLLLNPGEVVGPMPMEVPSKGWNIENSTEKVEMLREKVVKELKELQILYYKPYIHCPAIRIEISTSIAKNRHRLGILLEGIKSQSSIGLLEPYPLYLADRMVKNLNVGLPAIRKTATQNMAINWDGSLGDLYLSMHGYRTG</sequence>
<reference evidence="3" key="1">
    <citation type="submission" date="2016-10" db="EMBL/GenBank/DDBJ databases">
        <authorList>
            <person name="Varghese N."/>
            <person name="Submissions S."/>
        </authorList>
    </citation>
    <scope>NUCLEOTIDE SEQUENCE [LARGE SCALE GENOMIC DNA]</scope>
    <source>
        <strain evidence="3">Mob M</strain>
    </source>
</reference>
<gene>
    <name evidence="2" type="ORF">SAMN04488696_1065</name>
</gene>
<evidence type="ECO:0000313" key="2">
    <source>
        <dbReference type="EMBL" id="SFM40447.1"/>
    </source>
</evidence>
<name>A0A1I4QK89_9EURY</name>
<dbReference type="Proteomes" id="UP000198535">
    <property type="component" value="Unassembled WGS sequence"/>
</dbReference>
<dbReference type="STRING" id="487685.SAMN04488696_1065"/>
<dbReference type="OrthoDB" id="372237at2157"/>
<proteinExistence type="predicted"/>
<evidence type="ECO:0000259" key="1">
    <source>
        <dbReference type="SMART" id="SM00933"/>
    </source>
</evidence>
<dbReference type="SMART" id="SM00933">
    <property type="entry name" value="NurA"/>
    <property type="match status" value="1"/>
</dbReference>
<evidence type="ECO:0000313" key="3">
    <source>
        <dbReference type="Proteomes" id="UP000198535"/>
    </source>
</evidence>
<protein>
    <recommendedName>
        <fullName evidence="1">NurA domain-containing protein</fullName>
    </recommendedName>
</protein>
<dbReference type="InterPro" id="IPR018977">
    <property type="entry name" value="NurA_domain"/>
</dbReference>
<dbReference type="RefSeq" id="WP_143072289.1">
    <property type="nucleotide sequence ID" value="NZ_FOUJ01000002.1"/>
</dbReference>
<accession>A0A1I4QK89</accession>
<organism evidence="2 3">
    <name type="scientific">Methanolobus profundi</name>
    <dbReference type="NCBI Taxonomy" id="487685"/>
    <lineage>
        <taxon>Archaea</taxon>
        <taxon>Methanobacteriati</taxon>
        <taxon>Methanobacteriota</taxon>
        <taxon>Stenosarchaea group</taxon>
        <taxon>Methanomicrobia</taxon>
        <taxon>Methanosarcinales</taxon>
        <taxon>Methanosarcinaceae</taxon>
        <taxon>Methanolobus</taxon>
    </lineage>
</organism>
<feature type="domain" description="NurA" evidence="1">
    <location>
        <begin position="67"/>
        <end position="334"/>
    </location>
</feature>
<dbReference type="EMBL" id="FOUJ01000002">
    <property type="protein sequence ID" value="SFM40447.1"/>
    <property type="molecule type" value="Genomic_DNA"/>
</dbReference>
<dbReference type="AlphaFoldDB" id="A0A1I4QK89"/>